<feature type="domain" description="EF-1-gamma C-terminal" evidence="6">
    <location>
        <begin position="315"/>
        <end position="476"/>
    </location>
</feature>
<protein>
    <submittedName>
        <fullName evidence="9">EEF1-gamma domain-containing protein</fullName>
    </submittedName>
</protein>
<dbReference type="PANTHER" id="PTHR43986">
    <property type="entry name" value="ELONGATION FACTOR 1-GAMMA"/>
    <property type="match status" value="1"/>
</dbReference>
<dbReference type="InterPro" id="IPR036433">
    <property type="entry name" value="EF1B_G_C_sf"/>
</dbReference>
<dbReference type="SMART" id="SM01183">
    <property type="entry name" value="EF1G"/>
    <property type="match status" value="1"/>
</dbReference>
<dbReference type="OrthoDB" id="249703at2759"/>
<evidence type="ECO:0000256" key="5">
    <source>
        <dbReference type="SAM" id="MobiDB-lite"/>
    </source>
</evidence>
<evidence type="ECO:0000259" key="8">
    <source>
        <dbReference type="PROSITE" id="PS50405"/>
    </source>
</evidence>
<dbReference type="Pfam" id="PF00043">
    <property type="entry name" value="GST_C"/>
    <property type="match status" value="1"/>
</dbReference>
<dbReference type="FunFam" id="3.40.30.10:FF:000142">
    <property type="entry name" value="Elongation factor 1 gamma"/>
    <property type="match status" value="1"/>
</dbReference>
<sequence>MSFGKIYGLPENGRTIATLVAAKANDVEVELVKTEPNSAAAFNQSAEYTKLSPLGKIPAFEGANGYTLSESIAIAVYCMFCLASLLLFSSPLQSLFYDEQFYFKLSLSERYKKQTMLITCNSENIHYPTWGDGRDFFFHHFLTSQNEKTTLLGKTKQDYASILRWLSFANSEVLPRFGAWFRPLLGLDAYNKKNVEDASKAALKNAGVLNTHLTANTYLVGERITLADYFTAALFTRAFATVLDKKFRDENVAITRWYKTIVNQPAFKAVLENPVFVEETIKYTPPKKEEKPKKEAAPAAAAAPAEPKPEAEKKPKHPLEALGRPTFVLDDLKREYSNEDTRPVALPWFWKNYNPEEFSLWSVNYKYNDELKLTFMANNLIGGFHARLEASRKYLFGAQSVYGANYACVIQGVFLVRGQEFAPAFDVAPDWESYDFKKLDHTKEEDRKLVDDMWAWDVPVVVDGKELPHVDGHVFK</sequence>
<dbReference type="Gene3D" id="3.30.70.1010">
    <property type="entry name" value="Translation elongation factor EF1B, gamma chain, conserved domain"/>
    <property type="match status" value="1"/>
</dbReference>
<dbReference type="SUPFAM" id="SSF47616">
    <property type="entry name" value="GST C-terminal domain-like"/>
    <property type="match status" value="1"/>
</dbReference>
<keyword evidence="3 4" id="KW-0648">Protein biosynthesis</keyword>
<dbReference type="InterPro" id="IPR010987">
    <property type="entry name" value="Glutathione-S-Trfase_C-like"/>
</dbReference>
<accession>A0A319F543</accession>
<feature type="region of interest" description="Disordered" evidence="5">
    <location>
        <begin position="286"/>
        <end position="317"/>
    </location>
</feature>
<feature type="domain" description="GST C-terminal" evidence="8">
    <location>
        <begin position="155"/>
        <end position="286"/>
    </location>
</feature>
<dbReference type="InterPro" id="IPR004046">
    <property type="entry name" value="GST_C"/>
</dbReference>
<dbReference type="EMBL" id="KZ826320">
    <property type="protein sequence ID" value="PYI10819.1"/>
    <property type="molecule type" value="Genomic_DNA"/>
</dbReference>
<gene>
    <name evidence="9" type="ORF">BO78DRAFT_183127</name>
</gene>
<keyword evidence="2 4" id="KW-0251">Elongation factor</keyword>
<name>A0A319F543_ASPSB</name>
<organism evidence="9 10">
    <name type="scientific">Aspergillus sclerotiicarbonarius (strain CBS 121057 / IBT 28362)</name>
    <dbReference type="NCBI Taxonomy" id="1448318"/>
    <lineage>
        <taxon>Eukaryota</taxon>
        <taxon>Fungi</taxon>
        <taxon>Dikarya</taxon>
        <taxon>Ascomycota</taxon>
        <taxon>Pezizomycotina</taxon>
        <taxon>Eurotiomycetes</taxon>
        <taxon>Eurotiomycetidae</taxon>
        <taxon>Eurotiales</taxon>
        <taxon>Aspergillaceae</taxon>
        <taxon>Aspergillus</taxon>
        <taxon>Aspergillus subgen. Circumdati</taxon>
    </lineage>
</organism>
<dbReference type="SUPFAM" id="SSF52833">
    <property type="entry name" value="Thioredoxin-like"/>
    <property type="match status" value="1"/>
</dbReference>
<dbReference type="Gene3D" id="3.40.30.10">
    <property type="entry name" value="Glutaredoxin"/>
    <property type="match status" value="1"/>
</dbReference>
<dbReference type="InterPro" id="IPR036249">
    <property type="entry name" value="Thioredoxin-like_sf"/>
</dbReference>
<keyword evidence="10" id="KW-1185">Reference proteome</keyword>
<dbReference type="PANTHER" id="PTHR43986:SF1">
    <property type="entry name" value="ELONGATION FACTOR 1-GAMMA"/>
    <property type="match status" value="1"/>
</dbReference>
<dbReference type="GO" id="GO:0005634">
    <property type="term" value="C:nucleus"/>
    <property type="evidence" value="ECO:0007669"/>
    <property type="project" value="TreeGrafter"/>
</dbReference>
<dbReference type="Proteomes" id="UP000248423">
    <property type="component" value="Unassembled WGS sequence"/>
</dbReference>
<dbReference type="InterPro" id="IPR004045">
    <property type="entry name" value="Glutathione_S-Trfase_N"/>
</dbReference>
<proteinExistence type="inferred from homology"/>
<evidence type="ECO:0000256" key="1">
    <source>
        <dbReference type="ARBA" id="ARBA00007409"/>
    </source>
</evidence>
<dbReference type="Gene3D" id="1.20.1050.10">
    <property type="match status" value="1"/>
</dbReference>
<reference evidence="9 10" key="1">
    <citation type="submission" date="2018-02" db="EMBL/GenBank/DDBJ databases">
        <title>The genomes of Aspergillus section Nigri reveals drivers in fungal speciation.</title>
        <authorList>
            <consortium name="DOE Joint Genome Institute"/>
            <person name="Vesth T.C."/>
            <person name="Nybo J."/>
            <person name="Theobald S."/>
            <person name="Brandl J."/>
            <person name="Frisvad J.C."/>
            <person name="Nielsen K.F."/>
            <person name="Lyhne E.K."/>
            <person name="Kogle M.E."/>
            <person name="Kuo A."/>
            <person name="Riley R."/>
            <person name="Clum A."/>
            <person name="Nolan M."/>
            <person name="Lipzen A."/>
            <person name="Salamov A."/>
            <person name="Henrissat B."/>
            <person name="Wiebenga A."/>
            <person name="De vries R.P."/>
            <person name="Grigoriev I.V."/>
            <person name="Mortensen U.H."/>
            <person name="Andersen M.R."/>
            <person name="Baker S.E."/>
        </authorList>
    </citation>
    <scope>NUCLEOTIDE SEQUENCE [LARGE SCALE GENOMIC DNA]</scope>
    <source>
        <strain evidence="9 10">CBS 121057</strain>
    </source>
</reference>
<dbReference type="InterPro" id="IPR001662">
    <property type="entry name" value="EF1B_G_C"/>
</dbReference>
<dbReference type="GO" id="GO:0003746">
    <property type="term" value="F:translation elongation factor activity"/>
    <property type="evidence" value="ECO:0007669"/>
    <property type="project" value="UniProtKB-UniRule"/>
</dbReference>
<dbReference type="STRING" id="1448318.A0A319F543"/>
<dbReference type="FunFam" id="3.30.70.1010:FF:000001">
    <property type="entry name" value="Elongation factor 1-gamma 1"/>
    <property type="match status" value="1"/>
</dbReference>
<dbReference type="CDD" id="cd03181">
    <property type="entry name" value="GST_C_EF1Bgamma_like"/>
    <property type="match status" value="1"/>
</dbReference>
<dbReference type="Pfam" id="PF00647">
    <property type="entry name" value="EF1G"/>
    <property type="match status" value="1"/>
</dbReference>
<dbReference type="PROSITE" id="PS50405">
    <property type="entry name" value="GST_CTER"/>
    <property type="match status" value="1"/>
</dbReference>
<dbReference type="SUPFAM" id="SSF89942">
    <property type="entry name" value="eEF1-gamma domain"/>
    <property type="match status" value="1"/>
</dbReference>
<dbReference type="InterPro" id="IPR050802">
    <property type="entry name" value="EF-GSTs"/>
</dbReference>
<evidence type="ECO:0000259" key="7">
    <source>
        <dbReference type="PROSITE" id="PS50404"/>
    </source>
</evidence>
<feature type="compositionally biased region" description="Basic and acidic residues" evidence="5">
    <location>
        <begin position="286"/>
        <end position="296"/>
    </location>
</feature>
<evidence type="ECO:0000313" key="10">
    <source>
        <dbReference type="Proteomes" id="UP000248423"/>
    </source>
</evidence>
<dbReference type="CDD" id="cd03044">
    <property type="entry name" value="GST_N_EF1Bgamma"/>
    <property type="match status" value="1"/>
</dbReference>
<dbReference type="PROSITE" id="PS50404">
    <property type="entry name" value="GST_NTER"/>
    <property type="match status" value="1"/>
</dbReference>
<dbReference type="InterPro" id="IPR036282">
    <property type="entry name" value="Glutathione-S-Trfase_C_sf"/>
</dbReference>
<evidence type="ECO:0000256" key="3">
    <source>
        <dbReference type="ARBA" id="ARBA00022917"/>
    </source>
</evidence>
<evidence type="ECO:0000259" key="6">
    <source>
        <dbReference type="PROSITE" id="PS50040"/>
    </source>
</evidence>
<dbReference type="Pfam" id="PF02798">
    <property type="entry name" value="GST_N"/>
    <property type="match status" value="1"/>
</dbReference>
<evidence type="ECO:0000256" key="4">
    <source>
        <dbReference type="PROSITE-ProRule" id="PRU00519"/>
    </source>
</evidence>
<evidence type="ECO:0000313" key="9">
    <source>
        <dbReference type="EMBL" id="PYI10819.1"/>
    </source>
</evidence>
<feature type="compositionally biased region" description="Basic and acidic residues" evidence="5">
    <location>
        <begin position="307"/>
        <end position="317"/>
    </location>
</feature>
<comment type="similarity">
    <text evidence="1">Belongs to the GST superfamily.</text>
</comment>
<dbReference type="FunFam" id="1.20.1050.10:FF:000006">
    <property type="entry name" value="Elongation factor 1 gamma"/>
    <property type="match status" value="1"/>
</dbReference>
<dbReference type="VEuPathDB" id="FungiDB:BO78DRAFT_183127"/>
<feature type="domain" description="GST N-terminal" evidence="7">
    <location>
        <begin position="2"/>
        <end position="86"/>
    </location>
</feature>
<evidence type="ECO:0000256" key="2">
    <source>
        <dbReference type="ARBA" id="ARBA00022768"/>
    </source>
</evidence>
<dbReference type="PROSITE" id="PS50040">
    <property type="entry name" value="EF1G_C"/>
    <property type="match status" value="1"/>
</dbReference>
<dbReference type="AlphaFoldDB" id="A0A319F543"/>
<dbReference type="GO" id="GO:0005737">
    <property type="term" value="C:cytoplasm"/>
    <property type="evidence" value="ECO:0007669"/>
    <property type="project" value="TreeGrafter"/>
</dbReference>